<dbReference type="RefSeq" id="XP_040772272.1">
    <property type="nucleotide sequence ID" value="XM_040915116.1"/>
</dbReference>
<sequence length="135" mass="14734">MDGKTDTIRTVVSEAGLSPLDERPSCSGSRLSCHPAPARRFSMEACMFRAILSLCFRDHQVRRARAKNTACEAPLPANHLGNGWLGRAGSKTSLSRDSGVSLYYARYRPNRRPLKDGGQMAVSSKRLVLAGWLAG</sequence>
<dbReference type="AlphaFoldDB" id="A0A9P4XUM2"/>
<comment type="caution">
    <text evidence="1">The sequence shown here is derived from an EMBL/GenBank/DDBJ whole genome shotgun (WGS) entry which is preliminary data.</text>
</comment>
<dbReference type="GeneID" id="63832245"/>
<dbReference type="Proteomes" id="UP000803844">
    <property type="component" value="Unassembled WGS sequence"/>
</dbReference>
<evidence type="ECO:0000313" key="2">
    <source>
        <dbReference type="Proteomes" id="UP000803844"/>
    </source>
</evidence>
<gene>
    <name evidence="1" type="ORF">M406DRAFT_104765</name>
</gene>
<reference evidence="1" key="1">
    <citation type="journal article" date="2020" name="Phytopathology">
        <title>Genome sequence of the chestnut blight fungus Cryphonectria parasitica EP155: A fundamental resource for an archetypical invasive plant pathogen.</title>
        <authorList>
            <person name="Crouch J.A."/>
            <person name="Dawe A."/>
            <person name="Aerts A."/>
            <person name="Barry K."/>
            <person name="Churchill A.C.L."/>
            <person name="Grimwood J."/>
            <person name="Hillman B."/>
            <person name="Milgroom M.G."/>
            <person name="Pangilinan J."/>
            <person name="Smith M."/>
            <person name="Salamov A."/>
            <person name="Schmutz J."/>
            <person name="Yadav J."/>
            <person name="Grigoriev I.V."/>
            <person name="Nuss D."/>
        </authorList>
    </citation>
    <scope>NUCLEOTIDE SEQUENCE</scope>
    <source>
        <strain evidence="1">EP155</strain>
    </source>
</reference>
<accession>A0A9P4XUM2</accession>
<dbReference type="EMBL" id="MU032351">
    <property type="protein sequence ID" value="KAF3761293.1"/>
    <property type="molecule type" value="Genomic_DNA"/>
</dbReference>
<organism evidence="1 2">
    <name type="scientific">Cryphonectria parasitica (strain ATCC 38755 / EP155)</name>
    <dbReference type="NCBI Taxonomy" id="660469"/>
    <lineage>
        <taxon>Eukaryota</taxon>
        <taxon>Fungi</taxon>
        <taxon>Dikarya</taxon>
        <taxon>Ascomycota</taxon>
        <taxon>Pezizomycotina</taxon>
        <taxon>Sordariomycetes</taxon>
        <taxon>Sordariomycetidae</taxon>
        <taxon>Diaporthales</taxon>
        <taxon>Cryphonectriaceae</taxon>
        <taxon>Cryphonectria-Endothia species complex</taxon>
        <taxon>Cryphonectria</taxon>
    </lineage>
</organism>
<keyword evidence="2" id="KW-1185">Reference proteome</keyword>
<evidence type="ECO:0000313" key="1">
    <source>
        <dbReference type="EMBL" id="KAF3761293.1"/>
    </source>
</evidence>
<name>A0A9P4XUM2_CRYP1</name>
<protein>
    <submittedName>
        <fullName evidence="1">Uncharacterized protein</fullName>
    </submittedName>
</protein>
<proteinExistence type="predicted"/>